<dbReference type="RefSeq" id="WP_038556858.1">
    <property type="nucleotide sequence ID" value="NZ_FOHT01000055.1"/>
</dbReference>
<dbReference type="Gene3D" id="2.160.20.10">
    <property type="entry name" value="Single-stranded right-handed beta-helix, Pectin lyase-like"/>
    <property type="match status" value="1"/>
</dbReference>
<proteinExistence type="predicted"/>
<dbReference type="InterPro" id="IPR011050">
    <property type="entry name" value="Pectin_lyase_fold/virulence"/>
</dbReference>
<dbReference type="Proteomes" id="UP000023772">
    <property type="component" value="Chromosome"/>
</dbReference>
<evidence type="ECO:0000259" key="2">
    <source>
        <dbReference type="Pfam" id="PF05089"/>
    </source>
</evidence>
<dbReference type="InterPro" id="IPR024733">
    <property type="entry name" value="NAGLU_tim-barrel"/>
</dbReference>
<reference evidence="3 5" key="1">
    <citation type="submission" date="2014-03" db="EMBL/GenBank/DDBJ databases">
        <title>Complete genome sequence of a deeply braunched marine Bacteroidia bacterium Draconibacterium orientale type strain FH5T.</title>
        <authorList>
            <person name="Li X."/>
            <person name="Wang X."/>
            <person name="Xie Z."/>
            <person name="Du Z."/>
            <person name="Chen G."/>
        </authorList>
    </citation>
    <scope>NUCLEOTIDE SEQUENCE [LARGE SCALE GENOMIC DNA]</scope>
    <source>
        <strain evidence="3 5">FH5</strain>
    </source>
</reference>
<dbReference type="GO" id="GO:0016829">
    <property type="term" value="F:lyase activity"/>
    <property type="evidence" value="ECO:0007669"/>
    <property type="project" value="UniProtKB-KW"/>
</dbReference>
<dbReference type="EMBL" id="FOHT01000055">
    <property type="protein sequence ID" value="SEU14313.1"/>
    <property type="molecule type" value="Genomic_DNA"/>
</dbReference>
<protein>
    <submittedName>
        <fullName evidence="4">Pectate lyase superfamily protein</fullName>
    </submittedName>
</protein>
<dbReference type="PANTHER" id="PTHR31339:SF9">
    <property type="entry name" value="PLASMIN AND FIBRONECTIN-BINDING PROTEIN A"/>
    <property type="match status" value="1"/>
</dbReference>
<name>X5DFI4_9BACT</name>
<dbReference type="HOGENOM" id="CLU_1728490_0_0_10"/>
<gene>
    <name evidence="3" type="ORF">FH5T_06560</name>
    <name evidence="4" type="ORF">SAMN05444285_1553</name>
</gene>
<evidence type="ECO:0000313" key="5">
    <source>
        <dbReference type="Proteomes" id="UP000023772"/>
    </source>
</evidence>
<sequence>MYILKLLGISLFLQSGNFGFAQNKNENTFAVERFGANADGHALNTAAIQAAINTVSQQGGGTSVFSKGIFLTGSIELKSNVTLDLASEIKPVWKRTEAFWGKQCVWKMLHNFGANRSVFGCSENGAAQPTQALNNTSLQQINGIEITSYGK</sequence>
<reference evidence="4 6" key="2">
    <citation type="submission" date="2016-10" db="EMBL/GenBank/DDBJ databases">
        <authorList>
            <person name="de Groot N.N."/>
        </authorList>
    </citation>
    <scope>NUCLEOTIDE SEQUENCE [LARGE SCALE GENOMIC DNA]</scope>
    <source>
        <strain evidence="4 6">DSM 25947</strain>
    </source>
</reference>
<dbReference type="PANTHER" id="PTHR31339">
    <property type="entry name" value="PECTIN LYASE-RELATED"/>
    <property type="match status" value="1"/>
</dbReference>
<dbReference type="Pfam" id="PF05089">
    <property type="entry name" value="NAGLU"/>
    <property type="match status" value="1"/>
</dbReference>
<feature type="chain" id="PRO_5010515009" evidence="1">
    <location>
        <begin position="22"/>
        <end position="151"/>
    </location>
</feature>
<feature type="domain" description="Alpha-N-acetylglucosaminidase tim-barrel" evidence="2">
    <location>
        <begin position="75"/>
        <end position="148"/>
    </location>
</feature>
<dbReference type="OrthoDB" id="9795222at2"/>
<feature type="signal peptide" evidence="1">
    <location>
        <begin position="1"/>
        <end position="21"/>
    </location>
</feature>
<evidence type="ECO:0000256" key="1">
    <source>
        <dbReference type="SAM" id="SignalP"/>
    </source>
</evidence>
<dbReference type="KEGG" id="dori:FH5T_06560"/>
<dbReference type="InterPro" id="IPR012334">
    <property type="entry name" value="Pectin_lyas_fold"/>
</dbReference>
<keyword evidence="1" id="KW-0732">Signal</keyword>
<keyword evidence="5" id="KW-1185">Reference proteome</keyword>
<dbReference type="EMBL" id="CP007451">
    <property type="protein sequence ID" value="AHW61693.1"/>
    <property type="molecule type" value="Genomic_DNA"/>
</dbReference>
<dbReference type="eggNOG" id="COG5434">
    <property type="taxonomic scope" value="Bacteria"/>
</dbReference>
<dbReference type="AlphaFoldDB" id="X5DFI4"/>
<accession>X5DFI4</accession>
<dbReference type="STRING" id="1168034.FH5T_06560"/>
<evidence type="ECO:0000313" key="6">
    <source>
        <dbReference type="Proteomes" id="UP000181981"/>
    </source>
</evidence>
<dbReference type="Proteomes" id="UP000181981">
    <property type="component" value="Unassembled WGS sequence"/>
</dbReference>
<dbReference type="InterPro" id="IPR051801">
    <property type="entry name" value="GH28_Enzymes"/>
</dbReference>
<keyword evidence="4" id="KW-0456">Lyase</keyword>
<organism evidence="4 6">
    <name type="scientific">Draconibacterium orientale</name>
    <dbReference type="NCBI Taxonomy" id="1168034"/>
    <lineage>
        <taxon>Bacteria</taxon>
        <taxon>Pseudomonadati</taxon>
        <taxon>Bacteroidota</taxon>
        <taxon>Bacteroidia</taxon>
        <taxon>Marinilabiliales</taxon>
        <taxon>Prolixibacteraceae</taxon>
        <taxon>Draconibacterium</taxon>
    </lineage>
</organism>
<evidence type="ECO:0000313" key="4">
    <source>
        <dbReference type="EMBL" id="SEU14313.1"/>
    </source>
</evidence>
<evidence type="ECO:0000313" key="3">
    <source>
        <dbReference type="EMBL" id="AHW61693.1"/>
    </source>
</evidence>
<dbReference type="SUPFAM" id="SSF51126">
    <property type="entry name" value="Pectin lyase-like"/>
    <property type="match status" value="1"/>
</dbReference>